<evidence type="ECO:0000256" key="1">
    <source>
        <dbReference type="SAM" id="MobiDB-lite"/>
    </source>
</evidence>
<dbReference type="AlphaFoldDB" id="A0A4Z2F5C5"/>
<feature type="region of interest" description="Disordered" evidence="1">
    <location>
        <begin position="1"/>
        <end position="34"/>
    </location>
</feature>
<dbReference type="EMBL" id="SRLO01001680">
    <property type="protein sequence ID" value="TNN35954.1"/>
    <property type="molecule type" value="Genomic_DNA"/>
</dbReference>
<gene>
    <name evidence="2" type="ORF">EYF80_053881</name>
</gene>
<comment type="caution">
    <text evidence="2">The sequence shown here is derived from an EMBL/GenBank/DDBJ whole genome shotgun (WGS) entry which is preliminary data.</text>
</comment>
<keyword evidence="3" id="KW-1185">Reference proteome</keyword>
<organism evidence="2 3">
    <name type="scientific">Liparis tanakae</name>
    <name type="common">Tanaka's snailfish</name>
    <dbReference type="NCBI Taxonomy" id="230148"/>
    <lineage>
        <taxon>Eukaryota</taxon>
        <taxon>Metazoa</taxon>
        <taxon>Chordata</taxon>
        <taxon>Craniata</taxon>
        <taxon>Vertebrata</taxon>
        <taxon>Euteleostomi</taxon>
        <taxon>Actinopterygii</taxon>
        <taxon>Neopterygii</taxon>
        <taxon>Teleostei</taxon>
        <taxon>Neoteleostei</taxon>
        <taxon>Acanthomorphata</taxon>
        <taxon>Eupercaria</taxon>
        <taxon>Perciformes</taxon>
        <taxon>Cottioidei</taxon>
        <taxon>Cottales</taxon>
        <taxon>Liparidae</taxon>
        <taxon>Liparis</taxon>
    </lineage>
</organism>
<evidence type="ECO:0000313" key="3">
    <source>
        <dbReference type="Proteomes" id="UP000314294"/>
    </source>
</evidence>
<reference evidence="2 3" key="1">
    <citation type="submission" date="2019-03" db="EMBL/GenBank/DDBJ databases">
        <title>First draft genome of Liparis tanakae, snailfish: a comprehensive survey of snailfish specific genes.</title>
        <authorList>
            <person name="Kim W."/>
            <person name="Song I."/>
            <person name="Jeong J.-H."/>
            <person name="Kim D."/>
            <person name="Kim S."/>
            <person name="Ryu S."/>
            <person name="Song J.Y."/>
            <person name="Lee S.K."/>
        </authorList>
    </citation>
    <scope>NUCLEOTIDE SEQUENCE [LARGE SCALE GENOMIC DNA]</scope>
    <source>
        <tissue evidence="2">Muscle</tissue>
    </source>
</reference>
<dbReference type="Proteomes" id="UP000314294">
    <property type="component" value="Unassembled WGS sequence"/>
</dbReference>
<evidence type="ECO:0000313" key="2">
    <source>
        <dbReference type="EMBL" id="TNN35954.1"/>
    </source>
</evidence>
<protein>
    <submittedName>
        <fullName evidence="2">Uncharacterized protein</fullName>
    </submittedName>
</protein>
<name>A0A4Z2F5C5_9TELE</name>
<proteinExistence type="predicted"/>
<accession>A0A4Z2F5C5</accession>
<sequence length="65" mass="7588">MLRSHRTRTFSTRLTQDSDARRKKGVHTGRVGRVETRRRTFPSDCFFQLSLMSSSSPWSFSFCLS</sequence>